<feature type="domain" description="Release factor glutamine methyltransferase N-terminal" evidence="1">
    <location>
        <begin position="88"/>
        <end position="155"/>
    </location>
</feature>
<accession>A0ABD0JGR8</accession>
<keyword evidence="3" id="KW-1185">Reference proteome</keyword>
<dbReference type="InterPro" id="IPR040758">
    <property type="entry name" value="PrmC_N"/>
</dbReference>
<evidence type="ECO:0000313" key="2">
    <source>
        <dbReference type="EMBL" id="KAK7474143.1"/>
    </source>
</evidence>
<reference evidence="2 3" key="1">
    <citation type="journal article" date="2023" name="Sci. Data">
        <title>Genome assembly of the Korean intertidal mud-creeper Batillaria attramentaria.</title>
        <authorList>
            <person name="Patra A.K."/>
            <person name="Ho P.T."/>
            <person name="Jun S."/>
            <person name="Lee S.J."/>
            <person name="Kim Y."/>
            <person name="Won Y.J."/>
        </authorList>
    </citation>
    <scope>NUCLEOTIDE SEQUENCE [LARGE SCALE GENOMIC DNA]</scope>
    <source>
        <strain evidence="2">Wonlab-2016</strain>
    </source>
</reference>
<dbReference type="InterPro" id="IPR029063">
    <property type="entry name" value="SAM-dependent_MTases_sf"/>
</dbReference>
<comment type="caution">
    <text evidence="2">The sequence shown here is derived from an EMBL/GenBank/DDBJ whole genome shotgun (WGS) entry which is preliminary data.</text>
</comment>
<organism evidence="2 3">
    <name type="scientific">Batillaria attramentaria</name>
    <dbReference type="NCBI Taxonomy" id="370345"/>
    <lineage>
        <taxon>Eukaryota</taxon>
        <taxon>Metazoa</taxon>
        <taxon>Spiralia</taxon>
        <taxon>Lophotrochozoa</taxon>
        <taxon>Mollusca</taxon>
        <taxon>Gastropoda</taxon>
        <taxon>Caenogastropoda</taxon>
        <taxon>Sorbeoconcha</taxon>
        <taxon>Cerithioidea</taxon>
        <taxon>Batillariidae</taxon>
        <taxon>Batillaria</taxon>
    </lineage>
</organism>
<gene>
    <name evidence="2" type="ORF">BaRGS_00034603</name>
</gene>
<dbReference type="Gene3D" id="3.40.50.150">
    <property type="entry name" value="Vaccinia Virus protein VP39"/>
    <property type="match status" value="2"/>
</dbReference>
<dbReference type="InterPro" id="IPR002052">
    <property type="entry name" value="DNA_methylase_N6_adenine_CS"/>
</dbReference>
<dbReference type="EMBL" id="JACVVK020000446">
    <property type="protein sequence ID" value="KAK7474143.1"/>
    <property type="molecule type" value="Genomic_DNA"/>
</dbReference>
<proteinExistence type="predicted"/>
<evidence type="ECO:0000259" key="1">
    <source>
        <dbReference type="Pfam" id="PF17827"/>
    </source>
</evidence>
<sequence>MHNSKVASKSNIFTRHCSSSRFVHSRQCAHKVVRRRCKFSANNDSERYYEVRHCFEAEFTRITQRHARLLQTQSSAESSSAETVATVRRAWTKILDEQNVPEARSSVEYFVAFVLGKKTLHGIDGNTQLTAQQVQHVNKMCQQRLQHTPVQYILGEWDFGDLVLKMRPPVFIPRPETEELVSKAARCIEEKTFTPVKYWRYAVDQVLLPFLCFTSFHRFLQLQWTFPLMPADLLKKTLDTQDNVYPYFTVTALTALREYCPFNLLISNPPYIPSGDLPSLDPQILEFEDVRALDGGSDGLHTVREILNFCPHLLAPQSDMWLEVNPGHPDQIHNIVASSPKLGLKFVSSHLDYLGR</sequence>
<dbReference type="Pfam" id="PF17827">
    <property type="entry name" value="PrmC_N"/>
    <property type="match status" value="1"/>
</dbReference>
<dbReference type="Gene3D" id="1.10.8.10">
    <property type="entry name" value="DNA helicase RuvA subunit, C-terminal domain"/>
    <property type="match status" value="1"/>
</dbReference>
<dbReference type="PANTHER" id="PTHR18895:SF74">
    <property type="entry name" value="MTRF1L RELEASE FACTOR GLUTAMINE METHYLTRANSFERASE"/>
    <property type="match status" value="1"/>
</dbReference>
<dbReference type="Proteomes" id="UP001519460">
    <property type="component" value="Unassembled WGS sequence"/>
</dbReference>
<protein>
    <recommendedName>
        <fullName evidence="1">Release factor glutamine methyltransferase N-terminal domain-containing protein</fullName>
    </recommendedName>
</protein>
<dbReference type="PROSITE" id="PS00092">
    <property type="entry name" value="N6_MTASE"/>
    <property type="match status" value="1"/>
</dbReference>
<dbReference type="SUPFAM" id="SSF53335">
    <property type="entry name" value="S-adenosyl-L-methionine-dependent methyltransferases"/>
    <property type="match status" value="2"/>
</dbReference>
<dbReference type="InterPro" id="IPR050320">
    <property type="entry name" value="N5-glutamine_MTase"/>
</dbReference>
<dbReference type="PANTHER" id="PTHR18895">
    <property type="entry name" value="HEMK METHYLTRANSFERASE"/>
    <property type="match status" value="1"/>
</dbReference>
<evidence type="ECO:0000313" key="3">
    <source>
        <dbReference type="Proteomes" id="UP001519460"/>
    </source>
</evidence>
<dbReference type="AlphaFoldDB" id="A0ABD0JGR8"/>
<name>A0ABD0JGR8_9CAEN</name>